<evidence type="ECO:0000313" key="1">
    <source>
        <dbReference type="EMBL" id="MEQ2226393.1"/>
    </source>
</evidence>
<comment type="caution">
    <text evidence="1">The sequence shown here is derived from an EMBL/GenBank/DDBJ whole genome shotgun (WGS) entry which is preliminary data.</text>
</comment>
<gene>
    <name evidence="1" type="ORF">ILYODFUR_027015</name>
</gene>
<proteinExistence type="predicted"/>
<evidence type="ECO:0000313" key="2">
    <source>
        <dbReference type="Proteomes" id="UP001482620"/>
    </source>
</evidence>
<name>A0ABV0T366_9TELE</name>
<reference evidence="1 2" key="1">
    <citation type="submission" date="2021-06" db="EMBL/GenBank/DDBJ databases">
        <authorList>
            <person name="Palmer J.M."/>
        </authorList>
    </citation>
    <scope>NUCLEOTIDE SEQUENCE [LARGE SCALE GENOMIC DNA]</scope>
    <source>
        <strain evidence="2">if_2019</strain>
        <tissue evidence="1">Muscle</tissue>
    </source>
</reference>
<feature type="non-terminal residue" evidence="1">
    <location>
        <position position="64"/>
    </location>
</feature>
<dbReference type="EMBL" id="JAHRIQ010015083">
    <property type="protein sequence ID" value="MEQ2226393.1"/>
    <property type="molecule type" value="Genomic_DNA"/>
</dbReference>
<keyword evidence="2" id="KW-1185">Reference proteome</keyword>
<protein>
    <submittedName>
        <fullName evidence="1">Uncharacterized protein</fullName>
    </submittedName>
</protein>
<feature type="non-terminal residue" evidence="1">
    <location>
        <position position="1"/>
    </location>
</feature>
<dbReference type="Proteomes" id="UP001482620">
    <property type="component" value="Unassembled WGS sequence"/>
</dbReference>
<sequence length="64" mass="7051">LAADSPGDGGVPEEAWRVLRGSETVPEECLCSERLLSCDCGSSARWFILRCLRVLGWREGVEKV</sequence>
<organism evidence="1 2">
    <name type="scientific">Ilyodon furcidens</name>
    <name type="common">goldbreast splitfin</name>
    <dbReference type="NCBI Taxonomy" id="33524"/>
    <lineage>
        <taxon>Eukaryota</taxon>
        <taxon>Metazoa</taxon>
        <taxon>Chordata</taxon>
        <taxon>Craniata</taxon>
        <taxon>Vertebrata</taxon>
        <taxon>Euteleostomi</taxon>
        <taxon>Actinopterygii</taxon>
        <taxon>Neopterygii</taxon>
        <taxon>Teleostei</taxon>
        <taxon>Neoteleostei</taxon>
        <taxon>Acanthomorphata</taxon>
        <taxon>Ovalentaria</taxon>
        <taxon>Atherinomorphae</taxon>
        <taxon>Cyprinodontiformes</taxon>
        <taxon>Goodeidae</taxon>
        <taxon>Ilyodon</taxon>
    </lineage>
</organism>
<accession>A0ABV0T366</accession>